<dbReference type="Gene3D" id="3.50.50.60">
    <property type="entry name" value="FAD/NAD(P)-binding domain"/>
    <property type="match status" value="2"/>
</dbReference>
<evidence type="ECO:0000256" key="4">
    <source>
        <dbReference type="ARBA" id="ARBA00022827"/>
    </source>
</evidence>
<dbReference type="GO" id="GO:0002098">
    <property type="term" value="P:tRNA wobble uridine modification"/>
    <property type="evidence" value="ECO:0007669"/>
    <property type="project" value="InterPro"/>
</dbReference>
<keyword evidence="5" id="KW-0732">Signal</keyword>
<dbReference type="InterPro" id="IPR004416">
    <property type="entry name" value="MnmG"/>
</dbReference>
<name>A0A7S2WJ31_9STRA</name>
<comment type="similarity">
    <text evidence="2">Belongs to the MnmG family.</text>
</comment>
<dbReference type="Pfam" id="PF13932">
    <property type="entry name" value="SAM_GIDA_C"/>
    <property type="match status" value="1"/>
</dbReference>
<protein>
    <recommendedName>
        <fullName evidence="6">tRNA uridine 5-carboxymethylaminomethyl modification enzyme C-terminal subdomain domain-containing protein</fullName>
    </recommendedName>
</protein>
<dbReference type="GO" id="GO:0050660">
    <property type="term" value="F:flavin adenine dinucleotide binding"/>
    <property type="evidence" value="ECO:0007669"/>
    <property type="project" value="InterPro"/>
</dbReference>
<sequence length="800" mass="88232">MASPKEQLLVVAIVLVVAIHSVFSFSVNSPHSRSVNVVQERQKRRNKNMFTLCGRLRNGILGRSALVRTVVSSAQHEGEYDVIVVGGGHAGCEAAAAAARTGARTALVTQRLDTIGELSCNPSIGGIGKGHLVREIDALGGVMGDVSDCAGVHFRMLNRRKGPAVRGPRAQMDRDLYKHHMQQTLVDNYPNLHCIEASVQDLLLDEGKGIDSLTPLADVTEDLKMWQNNDSGSKNEKANAMASNAAIRDLRQARIRGVAVSVPSDDDNDEDIQKEIFSKCVVITTGTFLRGVLMIGHDRYAGGRHLRDSEKVEPPSVGLAKTLERFQFPLGRLKTGTPPRLDGRTIDWDACAEQPSELPGQVQPFSHLRQFRNELPPNVASGDLITCYKSATNQETHNLVMEYAHLLPEYDGLGGKGNGPRYCPSIYKKVERFPDRTSHNSFLEPEGLNTHIVYPNGMSGPYPEEIQLKIMRTMIGLEKVEICSPGYDVEYDFVNPTSLTHALETKTIAGLYLAGQICGTTGYEEAAAQGIIAGANAGRAAVAARDQTGAASPLIIGRDEGYIGVLIDDLVTRGTQEPYRMFTSRAEYRITLRQDNADMRLTRKGNEYGLVNDEERMAALEARQAMTESRLDDLKSFNLFVRDWAARGDAKLMGGDNMNKKIGQKKTAYEVLSMPHVTLSAVEQIIAEVQKDNGDENIMEASTSSTYDTVEASVKYASYVERQAKEMESWRRARDVRIPPEVIYTTENFPPLSKEELEKLHLIRPTTFAQASQISGITPQSLVYLYHTLQKGNKNKIVKT</sequence>
<comment type="cofactor">
    <cofactor evidence="1">
        <name>FAD</name>
        <dbReference type="ChEBI" id="CHEBI:57692"/>
    </cofactor>
</comment>
<dbReference type="InterPro" id="IPR036188">
    <property type="entry name" value="FAD/NAD-bd_sf"/>
</dbReference>
<dbReference type="PANTHER" id="PTHR11806">
    <property type="entry name" value="GLUCOSE INHIBITED DIVISION PROTEIN A"/>
    <property type="match status" value="1"/>
</dbReference>
<dbReference type="FunFam" id="3.50.50.60:FF:000002">
    <property type="entry name" value="tRNA uridine 5-carboxymethylaminomethyl modification enzyme MnmG"/>
    <property type="match status" value="1"/>
</dbReference>
<evidence type="ECO:0000313" key="7">
    <source>
        <dbReference type="EMBL" id="CAD9689733.1"/>
    </source>
</evidence>
<dbReference type="InterPro" id="IPR044920">
    <property type="entry name" value="MnmG_C_subdom_sf"/>
</dbReference>
<dbReference type="InterPro" id="IPR040131">
    <property type="entry name" value="MnmG_N"/>
</dbReference>
<feature type="chain" id="PRO_5031572548" description="tRNA uridine 5-carboxymethylaminomethyl modification enzyme C-terminal subdomain domain-containing protein" evidence="5">
    <location>
        <begin position="25"/>
        <end position="800"/>
    </location>
</feature>
<dbReference type="InterPro" id="IPR047001">
    <property type="entry name" value="MnmG_C_subdom"/>
</dbReference>
<keyword evidence="4" id="KW-0274">FAD</keyword>
<evidence type="ECO:0000256" key="2">
    <source>
        <dbReference type="ARBA" id="ARBA00007653"/>
    </source>
</evidence>
<organism evidence="7">
    <name type="scientific">Eucampia antarctica</name>
    <dbReference type="NCBI Taxonomy" id="49252"/>
    <lineage>
        <taxon>Eukaryota</taxon>
        <taxon>Sar</taxon>
        <taxon>Stramenopiles</taxon>
        <taxon>Ochrophyta</taxon>
        <taxon>Bacillariophyta</taxon>
        <taxon>Mediophyceae</taxon>
        <taxon>Biddulphiophycidae</taxon>
        <taxon>Hemiaulales</taxon>
        <taxon>Hemiaulaceae</taxon>
        <taxon>Eucampia</taxon>
    </lineage>
</organism>
<feature type="signal peptide" evidence="5">
    <location>
        <begin position="1"/>
        <end position="24"/>
    </location>
</feature>
<dbReference type="EMBL" id="HBHI01023546">
    <property type="protein sequence ID" value="CAD9689733.1"/>
    <property type="molecule type" value="Transcribed_RNA"/>
</dbReference>
<dbReference type="Gene3D" id="1.10.10.1800">
    <property type="entry name" value="tRNA uridine 5-carboxymethylaminomethyl modification enzyme MnmG/GidA"/>
    <property type="match status" value="1"/>
</dbReference>
<dbReference type="Pfam" id="PF01134">
    <property type="entry name" value="GIDA"/>
    <property type="match status" value="2"/>
</dbReference>
<dbReference type="Pfam" id="PF21680">
    <property type="entry name" value="GIDA_C_1st"/>
    <property type="match status" value="1"/>
</dbReference>
<accession>A0A7S2WJ31</accession>
<dbReference type="Gene3D" id="1.10.150.570">
    <property type="entry name" value="GidA associated domain, C-terminal subdomain"/>
    <property type="match status" value="1"/>
</dbReference>
<feature type="domain" description="tRNA uridine 5-carboxymethylaminomethyl modification enzyme C-terminal subdomain" evidence="6">
    <location>
        <begin position="714"/>
        <end position="787"/>
    </location>
</feature>
<dbReference type="HAMAP" id="MF_00129">
    <property type="entry name" value="MnmG_GidA"/>
    <property type="match status" value="1"/>
</dbReference>
<dbReference type="SUPFAM" id="SSF51905">
    <property type="entry name" value="FAD/NAD(P)-binding domain"/>
    <property type="match status" value="1"/>
</dbReference>
<dbReference type="SMART" id="SM01228">
    <property type="entry name" value="GIDA_assoc_3"/>
    <property type="match status" value="1"/>
</dbReference>
<gene>
    <name evidence="7" type="ORF">EANT1437_LOCUS12109</name>
</gene>
<dbReference type="AlphaFoldDB" id="A0A7S2WJ31"/>
<dbReference type="InterPro" id="IPR049312">
    <property type="entry name" value="GIDA_C_N"/>
</dbReference>
<reference evidence="7" key="1">
    <citation type="submission" date="2021-01" db="EMBL/GenBank/DDBJ databases">
        <authorList>
            <person name="Corre E."/>
            <person name="Pelletier E."/>
            <person name="Niang G."/>
            <person name="Scheremetjew M."/>
            <person name="Finn R."/>
            <person name="Kale V."/>
            <person name="Holt S."/>
            <person name="Cochrane G."/>
            <person name="Meng A."/>
            <person name="Brown T."/>
            <person name="Cohen L."/>
        </authorList>
    </citation>
    <scope>NUCLEOTIDE SEQUENCE</scope>
    <source>
        <strain evidence="7">CCMP1452</strain>
    </source>
</reference>
<proteinExistence type="inferred from homology"/>
<evidence type="ECO:0000256" key="3">
    <source>
        <dbReference type="ARBA" id="ARBA00022630"/>
    </source>
</evidence>
<keyword evidence="3" id="KW-0285">Flavoprotein</keyword>
<evidence type="ECO:0000259" key="6">
    <source>
        <dbReference type="SMART" id="SM01228"/>
    </source>
</evidence>
<dbReference type="GO" id="GO:0030488">
    <property type="term" value="P:tRNA methylation"/>
    <property type="evidence" value="ECO:0007669"/>
    <property type="project" value="TreeGrafter"/>
</dbReference>
<evidence type="ECO:0000256" key="1">
    <source>
        <dbReference type="ARBA" id="ARBA00001974"/>
    </source>
</evidence>
<dbReference type="GO" id="GO:0005737">
    <property type="term" value="C:cytoplasm"/>
    <property type="evidence" value="ECO:0007669"/>
    <property type="project" value="UniProtKB-ARBA"/>
</dbReference>
<dbReference type="InterPro" id="IPR002218">
    <property type="entry name" value="MnmG-rel"/>
</dbReference>
<dbReference type="InterPro" id="IPR026904">
    <property type="entry name" value="MnmG_C"/>
</dbReference>
<evidence type="ECO:0000256" key="5">
    <source>
        <dbReference type="SAM" id="SignalP"/>
    </source>
</evidence>
<dbReference type="PANTHER" id="PTHR11806:SF0">
    <property type="entry name" value="PROTEIN MTO1 HOMOLOG, MITOCHONDRIAL"/>
    <property type="match status" value="1"/>
</dbReference>